<name>A0A514BWX8_9GAMM</name>
<reference evidence="1 2" key="1">
    <citation type="submission" date="2019-06" db="EMBL/GenBank/DDBJ databases">
        <title>Lysobacter alkalisoli sp. nov. isolated from saline-alkali soil.</title>
        <authorList>
            <person name="Sun J.-Q."/>
            <person name="Xu L."/>
        </authorList>
    </citation>
    <scope>NUCLEOTIDE SEQUENCE [LARGE SCALE GENOMIC DNA]</scope>
    <source>
        <strain evidence="1 2">SJ-36</strain>
    </source>
</reference>
<proteinExistence type="predicted"/>
<organism evidence="1 2">
    <name type="scientific">Marilutibacter alkalisoli</name>
    <dbReference type="NCBI Taxonomy" id="2591633"/>
    <lineage>
        <taxon>Bacteria</taxon>
        <taxon>Pseudomonadati</taxon>
        <taxon>Pseudomonadota</taxon>
        <taxon>Gammaproteobacteria</taxon>
        <taxon>Lysobacterales</taxon>
        <taxon>Lysobacteraceae</taxon>
        <taxon>Marilutibacter</taxon>
    </lineage>
</organism>
<evidence type="ECO:0000313" key="1">
    <source>
        <dbReference type="EMBL" id="QDH71890.1"/>
    </source>
</evidence>
<dbReference type="EMBL" id="CP041242">
    <property type="protein sequence ID" value="QDH71890.1"/>
    <property type="molecule type" value="Genomic_DNA"/>
</dbReference>
<accession>A0A514BWX8</accession>
<gene>
    <name evidence="1" type="ORF">FKV23_14265</name>
</gene>
<dbReference type="KEGG" id="lyj:FKV23_14265"/>
<dbReference type="OrthoDB" id="8907064at2"/>
<keyword evidence="2" id="KW-1185">Reference proteome</keyword>
<dbReference type="AlphaFoldDB" id="A0A514BWX8"/>
<sequence length="106" mass="11295">MDAALSPIIGQRGVAVLYKRSLYLAGHAHPWLAGMHEDSQATMDLMALRSVFAQQSSTDAAVAGGAFLQTFHELLSSLIGLSLTERLLRPVWAPFSSGPPAQDTSS</sequence>
<protein>
    <submittedName>
        <fullName evidence="1">Uncharacterized protein</fullName>
    </submittedName>
</protein>
<dbReference type="Proteomes" id="UP000317199">
    <property type="component" value="Chromosome"/>
</dbReference>
<evidence type="ECO:0000313" key="2">
    <source>
        <dbReference type="Proteomes" id="UP000317199"/>
    </source>
</evidence>